<name>A0AAJ8M1G3_9TREE</name>
<dbReference type="GO" id="GO:0008139">
    <property type="term" value="F:nuclear localization sequence binding"/>
    <property type="evidence" value="ECO:0007669"/>
    <property type="project" value="InterPro"/>
</dbReference>
<reference evidence="10" key="2">
    <citation type="journal article" date="2022" name="Elife">
        <title>Obligate sexual reproduction of a homothallic fungus closely related to the Cryptococcus pathogenic species complex.</title>
        <authorList>
            <person name="Passer A.R."/>
            <person name="Clancey S.A."/>
            <person name="Shea T."/>
            <person name="David-Palma M."/>
            <person name="Averette A.F."/>
            <person name="Boekhout T."/>
            <person name="Porcel B.M."/>
            <person name="Nowrousian M."/>
            <person name="Cuomo C.A."/>
            <person name="Sun S."/>
            <person name="Heitman J."/>
            <person name="Coelho M.A."/>
        </authorList>
    </citation>
    <scope>NUCLEOTIDE SEQUENCE</scope>
    <source>
        <strain evidence="10">CBS 7841</strain>
    </source>
</reference>
<keyword evidence="7" id="KW-0539">Nucleus</keyword>
<feature type="compositionally biased region" description="Low complexity" evidence="9">
    <location>
        <begin position="199"/>
        <end position="210"/>
    </location>
</feature>
<keyword evidence="11" id="KW-1185">Reference proteome</keyword>
<dbReference type="GO" id="GO:0051028">
    <property type="term" value="P:mRNA transport"/>
    <property type="evidence" value="ECO:0007669"/>
    <property type="project" value="UniProtKB-KW"/>
</dbReference>
<feature type="compositionally biased region" description="Polar residues" evidence="9">
    <location>
        <begin position="121"/>
        <end position="134"/>
    </location>
</feature>
<evidence type="ECO:0000256" key="7">
    <source>
        <dbReference type="ARBA" id="ARBA00023242"/>
    </source>
</evidence>
<feature type="compositionally biased region" description="Polar residues" evidence="9">
    <location>
        <begin position="211"/>
        <end position="228"/>
    </location>
</feature>
<evidence type="ECO:0000256" key="9">
    <source>
        <dbReference type="SAM" id="MobiDB-lite"/>
    </source>
</evidence>
<dbReference type="InterPro" id="IPR025574">
    <property type="entry name" value="Nucleoporin_FG_rpt"/>
</dbReference>
<dbReference type="Pfam" id="PF13634">
    <property type="entry name" value="Nucleoporin_FG"/>
    <property type="match status" value="2"/>
</dbReference>
<feature type="compositionally biased region" description="Polar residues" evidence="9">
    <location>
        <begin position="164"/>
        <end position="193"/>
    </location>
</feature>
<reference evidence="10" key="3">
    <citation type="submission" date="2024-01" db="EMBL/GenBank/DDBJ databases">
        <authorList>
            <person name="Coelho M.A."/>
            <person name="David-Palma M."/>
            <person name="Shea T."/>
            <person name="Sun S."/>
            <person name="Cuomo C.A."/>
            <person name="Heitman J."/>
        </authorList>
    </citation>
    <scope>NUCLEOTIDE SEQUENCE</scope>
    <source>
        <strain evidence="10">CBS 7841</strain>
    </source>
</reference>
<dbReference type="Gene3D" id="6.10.140.1350">
    <property type="match status" value="1"/>
</dbReference>
<proteinExistence type="predicted"/>
<dbReference type="Proteomes" id="UP000094043">
    <property type="component" value="Chromosome 4"/>
</dbReference>
<dbReference type="InterPro" id="IPR024882">
    <property type="entry name" value="NUP58/p45/49"/>
</dbReference>
<evidence type="ECO:0000256" key="6">
    <source>
        <dbReference type="ARBA" id="ARBA00023132"/>
    </source>
</evidence>
<evidence type="ECO:0000256" key="8">
    <source>
        <dbReference type="SAM" id="Coils"/>
    </source>
</evidence>
<reference evidence="10" key="1">
    <citation type="submission" date="2016-06" db="EMBL/GenBank/DDBJ databases">
        <authorList>
            <person name="Cuomo C."/>
            <person name="Litvintseva A."/>
            <person name="Heitman J."/>
            <person name="Chen Y."/>
            <person name="Sun S."/>
            <person name="Springer D."/>
            <person name="Dromer F."/>
            <person name="Young S."/>
            <person name="Zeng Q."/>
            <person name="Chapman S."/>
            <person name="Gujja S."/>
            <person name="Saif S."/>
            <person name="Birren B."/>
        </authorList>
    </citation>
    <scope>NUCLEOTIDE SEQUENCE</scope>
    <source>
        <strain evidence="10">CBS 7841</strain>
    </source>
</reference>
<evidence type="ECO:0000256" key="2">
    <source>
        <dbReference type="ARBA" id="ARBA00022448"/>
    </source>
</evidence>
<dbReference type="GeneID" id="91087876"/>
<feature type="coiled-coil region" evidence="8">
    <location>
        <begin position="378"/>
        <end position="438"/>
    </location>
</feature>
<protein>
    <recommendedName>
        <fullName evidence="12">Nucleoporin p58/p45</fullName>
    </recommendedName>
</protein>
<feature type="compositionally biased region" description="Low complexity" evidence="9">
    <location>
        <begin position="104"/>
        <end position="116"/>
    </location>
</feature>
<keyword evidence="8" id="KW-0175">Coiled coil</keyword>
<keyword evidence="6" id="KW-0906">Nuclear pore complex</keyword>
<comment type="subcellular location">
    <subcellularLocation>
        <location evidence="1">Nucleus</location>
        <location evidence="1">Nuclear pore complex</location>
    </subcellularLocation>
</comment>
<evidence type="ECO:0000256" key="1">
    <source>
        <dbReference type="ARBA" id="ARBA00004567"/>
    </source>
</evidence>
<dbReference type="GO" id="GO:0005643">
    <property type="term" value="C:nuclear pore"/>
    <property type="evidence" value="ECO:0007669"/>
    <property type="project" value="UniProtKB-SubCell"/>
</dbReference>
<feature type="region of interest" description="Disordered" evidence="9">
    <location>
        <begin position="37"/>
        <end position="60"/>
    </location>
</feature>
<dbReference type="KEGG" id="cdep:91087876"/>
<dbReference type="GO" id="GO:0017056">
    <property type="term" value="F:structural constituent of nuclear pore"/>
    <property type="evidence" value="ECO:0007669"/>
    <property type="project" value="InterPro"/>
</dbReference>
<keyword evidence="2" id="KW-0813">Transport</keyword>
<dbReference type="PANTHER" id="PTHR13437">
    <property type="entry name" value="NUCLEOPORIN P58/P45 NUCLEOPORIN-LIKE PROTEIN 1"/>
    <property type="match status" value="1"/>
</dbReference>
<evidence type="ECO:0000313" key="11">
    <source>
        <dbReference type="Proteomes" id="UP000094043"/>
    </source>
</evidence>
<evidence type="ECO:0000256" key="3">
    <source>
        <dbReference type="ARBA" id="ARBA00022816"/>
    </source>
</evidence>
<keyword evidence="5" id="KW-0811">Translocation</keyword>
<evidence type="ECO:0000256" key="4">
    <source>
        <dbReference type="ARBA" id="ARBA00022927"/>
    </source>
</evidence>
<sequence>MDAFIVVTYSSANDMSFGGFGFGSQSTAAPTAGATGSGLFGSTGQGQQQQPATGGSSLFGNFGAKPAAPVGTATGSGGLFGSVATSQQGQQQGQQPAGGGGMFGSNNQQQPQQPGGDLLGFNTSQPAQTISSGLFGSAPQKQADFGLSGSAAQPTRQPAAGSSFLGSATQSAQQPSTTDLFGSASQTQPSTGTGLFGLSTQSAQQPPSTSLFGSTAQSMQNPSTSLFGQSTTQTQPTQNHQQLQTSTNQQGSNGGVEKTTKFSELPEIAQKYIEQLDNAIKTQKAIASELHTEPLGRAIWQTSLDVKAASEEHAAIFQTLNSLKRSISQLRDKLLDQSRDVERIKDIWDIYKSGDGRMGQIKLGAYKEFPQEFFSKIASSMEERVNRYKKTLAQLHRIMGSLCSEVHTPSSQAIGQSINNHQQAILALAVQLDQLQARMNSLKAGFTSEWRDKTGSVRDPFEMAREERNVKV</sequence>
<evidence type="ECO:0000313" key="10">
    <source>
        <dbReference type="EMBL" id="WVN88455.1"/>
    </source>
</evidence>
<evidence type="ECO:0008006" key="12">
    <source>
        <dbReference type="Google" id="ProtNLM"/>
    </source>
</evidence>
<feature type="compositionally biased region" description="Low complexity" evidence="9">
    <location>
        <begin position="45"/>
        <end position="56"/>
    </location>
</feature>
<gene>
    <name evidence="10" type="ORF">L203_103666</name>
</gene>
<dbReference type="PANTHER" id="PTHR13437:SF2">
    <property type="entry name" value="NUCLEOPORIN P58_P45"/>
    <property type="match status" value="1"/>
</dbReference>
<dbReference type="RefSeq" id="XP_066069155.1">
    <property type="nucleotide sequence ID" value="XM_066213058.1"/>
</dbReference>
<accession>A0AAJ8M1G3</accession>
<feature type="compositionally biased region" description="Low complexity" evidence="9">
    <location>
        <begin position="229"/>
        <end position="245"/>
    </location>
</feature>
<feature type="region of interest" description="Disordered" evidence="9">
    <location>
        <begin position="79"/>
        <end position="259"/>
    </location>
</feature>
<keyword evidence="4" id="KW-0653">Protein transport</keyword>
<dbReference type="AlphaFoldDB" id="A0AAJ8M1G3"/>
<dbReference type="GO" id="GO:0015031">
    <property type="term" value="P:protein transport"/>
    <property type="evidence" value="ECO:0007669"/>
    <property type="project" value="UniProtKB-KW"/>
</dbReference>
<evidence type="ECO:0000256" key="5">
    <source>
        <dbReference type="ARBA" id="ARBA00023010"/>
    </source>
</evidence>
<keyword evidence="3" id="KW-0509">mRNA transport</keyword>
<organism evidence="10 11">
    <name type="scientific">Cryptococcus depauperatus CBS 7841</name>
    <dbReference type="NCBI Taxonomy" id="1295531"/>
    <lineage>
        <taxon>Eukaryota</taxon>
        <taxon>Fungi</taxon>
        <taxon>Dikarya</taxon>
        <taxon>Basidiomycota</taxon>
        <taxon>Agaricomycotina</taxon>
        <taxon>Tremellomycetes</taxon>
        <taxon>Tremellales</taxon>
        <taxon>Cryptococcaceae</taxon>
        <taxon>Cryptococcus</taxon>
    </lineage>
</organism>
<dbReference type="EMBL" id="CP143787">
    <property type="protein sequence ID" value="WVN88455.1"/>
    <property type="molecule type" value="Genomic_DNA"/>
</dbReference>